<dbReference type="InterPro" id="IPR036390">
    <property type="entry name" value="WH_DNA-bd_sf"/>
</dbReference>
<evidence type="ECO:0000256" key="1">
    <source>
        <dbReference type="ARBA" id="ARBA00023015"/>
    </source>
</evidence>
<dbReference type="GeneID" id="71928270"/>
<protein>
    <submittedName>
        <fullName evidence="3">Uncharacterized protein</fullName>
    </submittedName>
</protein>
<evidence type="ECO:0000313" key="4">
    <source>
        <dbReference type="Proteomes" id="UP000831768"/>
    </source>
</evidence>
<gene>
    <name evidence="3" type="ORF">MW046_09445</name>
</gene>
<reference evidence="3" key="1">
    <citation type="submission" date="2022-04" db="EMBL/GenBank/DDBJ databases">
        <title>Halocatena sp. nov., isolated from a salt lake.</title>
        <authorList>
            <person name="Cui H.-L."/>
        </authorList>
    </citation>
    <scope>NUCLEOTIDE SEQUENCE</scope>
    <source>
        <strain evidence="3">AD-1</strain>
    </source>
</reference>
<dbReference type="KEGG" id="haad:MW046_09445"/>
<keyword evidence="2" id="KW-0804">Transcription</keyword>
<dbReference type="InterPro" id="IPR006793">
    <property type="entry name" value="FaeA"/>
</dbReference>
<proteinExistence type="predicted"/>
<dbReference type="Proteomes" id="UP000831768">
    <property type="component" value="Chromosome"/>
</dbReference>
<name>A0A8T9ZZG8_9EURY</name>
<evidence type="ECO:0000256" key="2">
    <source>
        <dbReference type="ARBA" id="ARBA00023163"/>
    </source>
</evidence>
<dbReference type="EMBL" id="CP096019">
    <property type="protein sequence ID" value="UPM42182.1"/>
    <property type="molecule type" value="Genomic_DNA"/>
</dbReference>
<dbReference type="RefSeq" id="WP_247992858.1">
    <property type="nucleotide sequence ID" value="NZ_CP096019.1"/>
</dbReference>
<accession>A0A8T9ZZG8</accession>
<dbReference type="AlphaFoldDB" id="A0A8T9ZZG8"/>
<dbReference type="GO" id="GO:0006355">
    <property type="term" value="P:regulation of DNA-templated transcription"/>
    <property type="evidence" value="ECO:0007669"/>
    <property type="project" value="InterPro"/>
</dbReference>
<dbReference type="Pfam" id="PF04703">
    <property type="entry name" value="FaeA"/>
    <property type="match status" value="1"/>
</dbReference>
<dbReference type="SUPFAM" id="SSF46785">
    <property type="entry name" value="Winged helix' DNA-binding domain"/>
    <property type="match status" value="1"/>
</dbReference>
<organism evidence="3 4">
    <name type="scientific">Halocatena salina</name>
    <dbReference type="NCBI Taxonomy" id="2934340"/>
    <lineage>
        <taxon>Archaea</taxon>
        <taxon>Methanobacteriati</taxon>
        <taxon>Methanobacteriota</taxon>
        <taxon>Stenosarchaea group</taxon>
        <taxon>Halobacteria</taxon>
        <taxon>Halobacteriales</taxon>
        <taxon>Natronomonadaceae</taxon>
        <taxon>Halocatena</taxon>
    </lineage>
</organism>
<keyword evidence="1" id="KW-0805">Transcription regulation</keyword>
<evidence type="ECO:0000313" key="3">
    <source>
        <dbReference type="EMBL" id="UPM42182.1"/>
    </source>
</evidence>
<keyword evidence="4" id="KW-1185">Reference proteome</keyword>
<sequence length="86" mass="9800">MATKLDGCATIHLQSCTQWDREPTNRQFSDDDFVAVVQAHEPIGTREVAEHVGCVRETARLRLNELERQGTISKREIALGDVWYTE</sequence>